<feature type="region of interest" description="Disordered" evidence="1">
    <location>
        <begin position="466"/>
        <end position="615"/>
    </location>
</feature>
<feature type="compositionally biased region" description="Low complexity" evidence="1">
    <location>
        <begin position="128"/>
        <end position="143"/>
    </location>
</feature>
<feature type="compositionally biased region" description="Polar residues" evidence="1">
    <location>
        <begin position="466"/>
        <end position="538"/>
    </location>
</feature>
<name>A0A6S7HPV0_PARCT</name>
<accession>A0A6S7HPV0</accession>
<dbReference type="EMBL" id="CACRXK020002978">
    <property type="protein sequence ID" value="CAB3996931.1"/>
    <property type="molecule type" value="Genomic_DNA"/>
</dbReference>
<feature type="compositionally biased region" description="Basic and acidic residues" evidence="1">
    <location>
        <begin position="603"/>
        <end position="612"/>
    </location>
</feature>
<evidence type="ECO:0000256" key="1">
    <source>
        <dbReference type="SAM" id="MobiDB-lite"/>
    </source>
</evidence>
<comment type="caution">
    <text evidence="2">The sequence shown here is derived from an EMBL/GenBank/DDBJ whole genome shotgun (WGS) entry which is preliminary data.</text>
</comment>
<keyword evidence="3" id="KW-1185">Reference proteome</keyword>
<dbReference type="AlphaFoldDB" id="A0A6S7HPV0"/>
<evidence type="ECO:0000313" key="2">
    <source>
        <dbReference type="EMBL" id="CAB3996931.1"/>
    </source>
</evidence>
<feature type="compositionally biased region" description="Polar residues" evidence="1">
    <location>
        <begin position="83"/>
        <end position="98"/>
    </location>
</feature>
<feature type="region of interest" description="Disordered" evidence="1">
    <location>
        <begin position="83"/>
        <end position="102"/>
    </location>
</feature>
<evidence type="ECO:0000313" key="3">
    <source>
        <dbReference type="Proteomes" id="UP001152795"/>
    </source>
</evidence>
<sequence>MDENYNMEKCAGVSDEDIIHLLNTKKQKSREILSITNAAADSVSNRAQTQAKQAFGEHLYSSQNYAENKENNMSAHISDSFVSTGSRVGSFSGQQQVRIPSRLLREIKSPLDRSSSGNVSCSESKDTSSGSLFASQSSSGQSSIQATGPVPTVIKYSTQPSEQSQPNPPHGSKNRLNDTPVVIKYLQEYTSPNSTDSTINSKPITSQAEPKSKDFSINRSKSVESQVEADNNSAAMPVTISQKSPKTSFERHSLNKPEVVVSGSKNVEQLRASYGSKRPEKKDLAQSTGKHLKTKGAGLCQGAPSNNLSYVAESERGQVKAVSFNTSDKGRATRDMLAKRQDHGLAVRRVVQPKIIEEKPVRGDQRLSQENPSKESSDDKTMTNETVVQFPSGFEERMKNLMSTLGAIESQCQENRVWQEKQQQELEQSIKQRDERRLQHLEEMQKQLVEYQFKYAQPITAPPQHIYTSTVGSTTQGLSTTQVNHAPPTQQALPHPTLQTSSSRVASQNLTQGVSASNPNYTAAVQHQTQPSFKTTVYSKPREENPKSGVKRKFVRNTRTQTSPQVSSSETSSSPLDTPLPRKRHPVPMTRDWKTDRGKKHVHFDTPDDKNIGKPLKKRVDVYPVVRSVEVDDQKMNGARILQSSQQYGR</sequence>
<protein>
    <submittedName>
        <fullName evidence="2">Uncharacterized protein</fullName>
    </submittedName>
</protein>
<feature type="region of interest" description="Disordered" evidence="1">
    <location>
        <begin position="358"/>
        <end position="382"/>
    </location>
</feature>
<feature type="compositionally biased region" description="Polar residues" evidence="1">
    <location>
        <begin position="112"/>
        <end position="122"/>
    </location>
</feature>
<dbReference type="Proteomes" id="UP001152795">
    <property type="component" value="Unassembled WGS sequence"/>
</dbReference>
<feature type="compositionally biased region" description="Low complexity" evidence="1">
    <location>
        <begin position="560"/>
        <end position="579"/>
    </location>
</feature>
<feature type="region of interest" description="Disordered" evidence="1">
    <location>
        <begin position="189"/>
        <end position="231"/>
    </location>
</feature>
<gene>
    <name evidence="2" type="ORF">PACLA_8A029066</name>
</gene>
<proteinExistence type="predicted"/>
<feature type="compositionally biased region" description="Polar residues" evidence="1">
    <location>
        <begin position="189"/>
        <end position="209"/>
    </location>
</feature>
<organism evidence="2 3">
    <name type="scientific">Paramuricea clavata</name>
    <name type="common">Red gorgonian</name>
    <name type="synonym">Violescent sea-whip</name>
    <dbReference type="NCBI Taxonomy" id="317549"/>
    <lineage>
        <taxon>Eukaryota</taxon>
        <taxon>Metazoa</taxon>
        <taxon>Cnidaria</taxon>
        <taxon>Anthozoa</taxon>
        <taxon>Octocorallia</taxon>
        <taxon>Malacalcyonacea</taxon>
        <taxon>Plexauridae</taxon>
        <taxon>Paramuricea</taxon>
    </lineage>
</organism>
<reference evidence="2" key="1">
    <citation type="submission" date="2020-04" db="EMBL/GenBank/DDBJ databases">
        <authorList>
            <person name="Alioto T."/>
            <person name="Alioto T."/>
            <person name="Gomez Garrido J."/>
        </authorList>
    </citation>
    <scope>NUCLEOTIDE SEQUENCE</scope>
    <source>
        <strain evidence="2">A484AB</strain>
    </source>
</reference>
<feature type="compositionally biased region" description="Polar residues" evidence="1">
    <location>
        <begin position="217"/>
        <end position="231"/>
    </location>
</feature>
<feature type="region of interest" description="Disordered" evidence="1">
    <location>
        <begin position="108"/>
        <end position="147"/>
    </location>
</feature>